<organism evidence="1">
    <name type="scientific">hydrothermal vent metagenome</name>
    <dbReference type="NCBI Taxonomy" id="652676"/>
    <lineage>
        <taxon>unclassified sequences</taxon>
        <taxon>metagenomes</taxon>
        <taxon>ecological metagenomes</taxon>
    </lineage>
</organism>
<accession>A0A3B0X4D0</accession>
<dbReference type="InterPro" id="IPR021831">
    <property type="entry name" value="ParD-like"/>
</dbReference>
<evidence type="ECO:0000313" key="1">
    <source>
        <dbReference type="EMBL" id="VAW50744.1"/>
    </source>
</evidence>
<dbReference type="EMBL" id="UOFE01000006">
    <property type="protein sequence ID" value="VAW50744.1"/>
    <property type="molecule type" value="Genomic_DNA"/>
</dbReference>
<sequence length="138" mass="15316">MAKASSPIRLQADLMHAATVTGKRQHRSAAEQIEYWADLGRRLATVVSHDDFLSVASGFAKIKIEPVYGKPIDPSKIFESLEDDRSAGLFYEFIGNSAIQYQISENHPGYLEQINSDAEITTGQFVNGEFILLNEHSS</sequence>
<protein>
    <recommendedName>
        <fullName evidence="2">ParD-like antitoxin of type II toxin-antitoxin system</fullName>
    </recommendedName>
</protein>
<dbReference type="Pfam" id="PF11903">
    <property type="entry name" value="ParD_like"/>
    <property type="match status" value="1"/>
</dbReference>
<dbReference type="AlphaFoldDB" id="A0A3B0X4D0"/>
<name>A0A3B0X4D0_9ZZZZ</name>
<evidence type="ECO:0008006" key="2">
    <source>
        <dbReference type="Google" id="ProtNLM"/>
    </source>
</evidence>
<reference evidence="1" key="1">
    <citation type="submission" date="2018-06" db="EMBL/GenBank/DDBJ databases">
        <authorList>
            <person name="Zhirakovskaya E."/>
        </authorList>
    </citation>
    <scope>NUCLEOTIDE SEQUENCE</scope>
</reference>
<gene>
    <name evidence="1" type="ORF">MNBD_GAMMA05-2672</name>
</gene>
<proteinExistence type="predicted"/>